<evidence type="ECO:0000313" key="2">
    <source>
        <dbReference type="WBParaSite" id="Gr19_v10_g1810.t1"/>
    </source>
</evidence>
<accession>A0A914HM13</accession>
<name>A0A914HM13_GLORO</name>
<proteinExistence type="predicted"/>
<reference evidence="2" key="1">
    <citation type="submission" date="2022-11" db="UniProtKB">
        <authorList>
            <consortium name="WormBaseParasite"/>
        </authorList>
    </citation>
    <scope>IDENTIFICATION</scope>
</reference>
<protein>
    <submittedName>
        <fullName evidence="2">Uncharacterized protein</fullName>
    </submittedName>
</protein>
<sequence>MIFFVPSAVWGARRVLTSCFFVYRTIIDSKNISNWLQRVPVREKEEMYLGHNLVGFGKWPLLPHTFTNYELGPFTVENFNQYSVATTDGAGACANKFAVLLFLDSSRLPGHISIDQGRDILCRIIEHDATLLGCGAKSWEVFRNDNEDYDVVFIFFASPVGITKIGNGLSAVLRELKMVLDNEKEELYLGHNLVGFGKWPLLPHTFTNYEIGPFTVENFNQYSVATTDGAGACANKFAVLLFLDSSRLPGHISIDQGRDILCHVIKHATLLGCGAKSWEVIRNDNEVDYDAVFFFFASPVGITKIGNGLSAVLRELKMVLDNDYDVVFIFFASPVGITKIGNGLSAVLRELKMVLDNVSFPLLRFPVVDELVVDGWGDQ</sequence>
<dbReference type="AlphaFoldDB" id="A0A914HM13"/>
<organism evidence="1 2">
    <name type="scientific">Globodera rostochiensis</name>
    <name type="common">Golden nematode worm</name>
    <name type="synonym">Heterodera rostochiensis</name>
    <dbReference type="NCBI Taxonomy" id="31243"/>
    <lineage>
        <taxon>Eukaryota</taxon>
        <taxon>Metazoa</taxon>
        <taxon>Ecdysozoa</taxon>
        <taxon>Nematoda</taxon>
        <taxon>Chromadorea</taxon>
        <taxon>Rhabditida</taxon>
        <taxon>Tylenchina</taxon>
        <taxon>Tylenchomorpha</taxon>
        <taxon>Tylenchoidea</taxon>
        <taxon>Heteroderidae</taxon>
        <taxon>Heteroderinae</taxon>
        <taxon>Globodera</taxon>
    </lineage>
</organism>
<keyword evidence="1" id="KW-1185">Reference proteome</keyword>
<dbReference type="WBParaSite" id="Gr19_v10_g1810.t1">
    <property type="protein sequence ID" value="Gr19_v10_g1810.t1"/>
    <property type="gene ID" value="Gr19_v10_g1810"/>
</dbReference>
<dbReference type="Proteomes" id="UP000887572">
    <property type="component" value="Unplaced"/>
</dbReference>
<evidence type="ECO:0000313" key="1">
    <source>
        <dbReference type="Proteomes" id="UP000887572"/>
    </source>
</evidence>